<keyword evidence="3 13" id="KW-0119">Carbohydrate metabolism</keyword>
<dbReference type="InterPro" id="IPR005486">
    <property type="entry name" value="Glucokinase_regulatory_CS"/>
</dbReference>
<dbReference type="FunFam" id="1.10.8.1080:FF:000001">
    <property type="entry name" value="N-acetylmuramic acid 6-phosphate etherase"/>
    <property type="match status" value="1"/>
</dbReference>
<dbReference type="HAMAP" id="MF_00068">
    <property type="entry name" value="MurQ"/>
    <property type="match status" value="1"/>
</dbReference>
<comment type="pathway">
    <text evidence="6">Amino-sugar metabolism; 1,6-anhydro-N-acetylmuramate degradation.</text>
</comment>
<dbReference type="PANTHER" id="PTHR10088:SF4">
    <property type="entry name" value="GLUCOKINASE REGULATORY PROTEIN"/>
    <property type="match status" value="1"/>
</dbReference>
<protein>
    <recommendedName>
        <fullName evidence="10 13">N-acetylmuramic acid 6-phosphate etherase</fullName>
        <shortName evidence="13">MurNAc-6-P etherase</shortName>
        <ecNumber evidence="9 13">4.2.1.126</ecNumber>
    </recommendedName>
    <alternativeName>
        <fullName evidence="12 13">N-acetylmuramic acid 6-phosphate hydrolase</fullName>
    </alternativeName>
    <alternativeName>
        <fullName evidence="11 13">N-acetylmuramic acid 6-phosphate lyase</fullName>
    </alternativeName>
</protein>
<dbReference type="NCBIfam" id="TIGR00274">
    <property type="entry name" value="N-acetylmuramic acid 6-phosphate etherase"/>
    <property type="match status" value="1"/>
</dbReference>
<evidence type="ECO:0000259" key="14">
    <source>
        <dbReference type="PROSITE" id="PS51464"/>
    </source>
</evidence>
<reference evidence="15 16" key="1">
    <citation type="journal article" date="2013" name="BMC Microbiol.">
        <title>Identification of the type II cytochrome c maturation pathway in anammox bacteria by comparative genomics.</title>
        <authorList>
            <person name="Ferousi C."/>
            <person name="Speth D.R."/>
            <person name="Reimann J."/>
            <person name="Op den Camp H.J."/>
            <person name="Allen J.W."/>
            <person name="Keltjens J.T."/>
            <person name="Jetten M.S."/>
        </authorList>
    </citation>
    <scope>NUCLEOTIDE SEQUENCE [LARGE SCALE GENOMIC DNA]</scope>
    <source>
        <strain evidence="15">RU1</strain>
    </source>
</reference>
<keyword evidence="16" id="KW-1185">Reference proteome</keyword>
<evidence type="ECO:0000256" key="3">
    <source>
        <dbReference type="ARBA" id="ARBA00023277"/>
    </source>
</evidence>
<accession>A0A0M2V1Z3</accession>
<sequence>MEMEDRSQLLTEQRNQRTFNIDCKTTLEIIDSINAEDANVFTAVHKEREHIAKAVDVIVSAFRDGGRLLYVGAGTSGRLGILDASECPPTYGTDPGLIMGIIAGGEKAVFQSVEGAEDFPENGAKDIQLREVSHKDVVVGITTGGTTPYVMGALFEAKKRNAKTIFLCCNKETTPHFDVDVVIRPITGPEVITGSTRMKAGTATKLILNMLTTASMIKIGKVYENLMVDLRATNAKLTDRAERIIMTVTGISREAAKKLLEAAFGNAKVAIVMQKLGVDYPEARKRLDAQGGFVRKVLE</sequence>
<dbReference type="InterPro" id="IPR040190">
    <property type="entry name" value="MURQ/GCKR"/>
</dbReference>
<dbReference type="Gene3D" id="3.40.50.10490">
    <property type="entry name" value="Glucose-6-phosphate isomerase like protein, domain 1"/>
    <property type="match status" value="1"/>
</dbReference>
<evidence type="ECO:0000256" key="8">
    <source>
        <dbReference type="ARBA" id="ARBA00061234"/>
    </source>
</evidence>
<dbReference type="PANTHER" id="PTHR10088">
    <property type="entry name" value="GLUCOKINASE REGULATORY PROTEIN"/>
    <property type="match status" value="1"/>
</dbReference>
<dbReference type="NCBIfam" id="NF003915">
    <property type="entry name" value="PRK05441.1"/>
    <property type="match status" value="1"/>
</dbReference>
<feature type="active site" description="Proton donor" evidence="13">
    <location>
        <position position="86"/>
    </location>
</feature>
<proteinExistence type="inferred from homology"/>
<evidence type="ECO:0000256" key="6">
    <source>
        <dbReference type="ARBA" id="ARBA00060595"/>
    </source>
</evidence>
<comment type="catalytic activity">
    <reaction evidence="4 13">
        <text>N-acetyl-D-muramate 6-phosphate + H2O = N-acetyl-D-glucosamine 6-phosphate + (R)-lactate</text>
        <dbReference type="Rhea" id="RHEA:26410"/>
        <dbReference type="ChEBI" id="CHEBI:15377"/>
        <dbReference type="ChEBI" id="CHEBI:16004"/>
        <dbReference type="ChEBI" id="CHEBI:57513"/>
        <dbReference type="ChEBI" id="CHEBI:58722"/>
        <dbReference type="EC" id="4.2.1.126"/>
    </reaction>
</comment>
<comment type="pathway">
    <text evidence="5 13">Amino-sugar metabolism; N-acetylmuramate degradation.</text>
</comment>
<dbReference type="InterPro" id="IPR005488">
    <property type="entry name" value="Etherase_MurQ"/>
</dbReference>
<organism evidence="15 16">
    <name type="scientific">Candidatus Brocadia fulgida</name>
    <dbReference type="NCBI Taxonomy" id="380242"/>
    <lineage>
        <taxon>Bacteria</taxon>
        <taxon>Pseudomonadati</taxon>
        <taxon>Planctomycetota</taxon>
        <taxon>Candidatus Brocadiia</taxon>
        <taxon>Candidatus Brocadiales</taxon>
        <taxon>Candidatus Brocadiaceae</taxon>
        <taxon>Candidatus Brocadia</taxon>
    </lineage>
</organism>
<comment type="function">
    <text evidence="13">Specifically catalyzes the cleavage of the D-lactyl ether substituent of MurNAc 6-phosphate, producing GlcNAc 6-phosphate and D-lactate.</text>
</comment>
<comment type="pathway">
    <text evidence="7">Cell wall biogenesis.</text>
</comment>
<dbReference type="PROSITE" id="PS01272">
    <property type="entry name" value="GCKR"/>
    <property type="match status" value="1"/>
</dbReference>
<evidence type="ECO:0000256" key="11">
    <source>
        <dbReference type="ARBA" id="ARBA00077905"/>
    </source>
</evidence>
<dbReference type="Proteomes" id="UP000034954">
    <property type="component" value="Unassembled WGS sequence"/>
</dbReference>
<dbReference type="EMBL" id="LAQJ01000077">
    <property type="protein sequence ID" value="KKO20714.1"/>
    <property type="molecule type" value="Genomic_DNA"/>
</dbReference>
<comment type="caution">
    <text evidence="15">The sequence shown here is derived from an EMBL/GenBank/DDBJ whole genome shotgun (WGS) entry which is preliminary data.</text>
</comment>
<dbReference type="GO" id="GO:0097173">
    <property type="term" value="P:N-acetylmuramic acid catabolic process"/>
    <property type="evidence" value="ECO:0007669"/>
    <property type="project" value="UniProtKB-UniPathway"/>
</dbReference>
<evidence type="ECO:0000256" key="12">
    <source>
        <dbReference type="ARBA" id="ARBA00084049"/>
    </source>
</evidence>
<evidence type="ECO:0000256" key="10">
    <source>
        <dbReference type="ARBA" id="ARBA00070061"/>
    </source>
</evidence>
<dbReference type="UniPathway" id="UPA00342"/>
<comment type="miscellaneous">
    <text evidence="13">A lyase-type mechanism (elimination/hydration) is suggested for the cleavage of the lactyl ether bond of MurNAc 6-phosphate, with the formation of an alpha,beta-unsaturated aldehyde intermediate with (E)-stereochemistry, followed by the syn addition of water to give product.</text>
</comment>
<dbReference type="PATRIC" id="fig|380242.3.peg.690"/>
<evidence type="ECO:0000256" key="13">
    <source>
        <dbReference type="HAMAP-Rule" id="MF_00068"/>
    </source>
</evidence>
<dbReference type="CDD" id="cd05007">
    <property type="entry name" value="SIS_Etherase"/>
    <property type="match status" value="1"/>
</dbReference>
<dbReference type="Gene3D" id="1.10.8.1080">
    <property type="match status" value="1"/>
</dbReference>
<keyword evidence="2 13" id="KW-0456">Lyase</keyword>
<evidence type="ECO:0000256" key="5">
    <source>
        <dbReference type="ARBA" id="ARBA00060532"/>
    </source>
</evidence>
<evidence type="ECO:0000256" key="2">
    <source>
        <dbReference type="ARBA" id="ARBA00023239"/>
    </source>
</evidence>
<evidence type="ECO:0000313" key="15">
    <source>
        <dbReference type="EMBL" id="KKO20714.1"/>
    </source>
</evidence>
<dbReference type="GO" id="GO:0016301">
    <property type="term" value="F:kinase activity"/>
    <property type="evidence" value="ECO:0007669"/>
    <property type="project" value="UniProtKB-KW"/>
</dbReference>
<evidence type="ECO:0000256" key="9">
    <source>
        <dbReference type="ARBA" id="ARBA00067056"/>
    </source>
</evidence>
<dbReference type="GO" id="GO:0046348">
    <property type="term" value="P:amino sugar catabolic process"/>
    <property type="evidence" value="ECO:0007669"/>
    <property type="project" value="InterPro"/>
</dbReference>
<dbReference type="Pfam" id="PF22645">
    <property type="entry name" value="GKRP_SIS_N"/>
    <property type="match status" value="1"/>
</dbReference>
<dbReference type="InterPro" id="IPR046348">
    <property type="entry name" value="SIS_dom_sf"/>
</dbReference>
<evidence type="ECO:0000256" key="7">
    <source>
        <dbReference type="ARBA" id="ARBA00060672"/>
    </source>
</evidence>
<dbReference type="SUPFAM" id="SSF53697">
    <property type="entry name" value="SIS domain"/>
    <property type="match status" value="1"/>
</dbReference>
<gene>
    <name evidence="13" type="primary">murQ</name>
    <name evidence="15" type="ORF">BROFUL_00550</name>
</gene>
<dbReference type="GO" id="GO:0016803">
    <property type="term" value="F:ether hydrolase activity"/>
    <property type="evidence" value="ECO:0007669"/>
    <property type="project" value="TreeGrafter"/>
</dbReference>
<dbReference type="FunFam" id="3.40.50.10490:FF:000014">
    <property type="entry name" value="N-acetylmuramic acid 6-phosphate etherase"/>
    <property type="match status" value="1"/>
</dbReference>
<dbReference type="PROSITE" id="PS51464">
    <property type="entry name" value="SIS"/>
    <property type="match status" value="1"/>
</dbReference>
<name>A0A0M2V1Z3_9BACT</name>
<evidence type="ECO:0000256" key="4">
    <source>
        <dbReference type="ARBA" id="ARBA00051747"/>
    </source>
</evidence>
<evidence type="ECO:0000313" key="16">
    <source>
        <dbReference type="Proteomes" id="UP000034954"/>
    </source>
</evidence>
<dbReference type="EC" id="4.2.1.126" evidence="9 13"/>
<dbReference type="AlphaFoldDB" id="A0A0M2V1Z3"/>
<dbReference type="GO" id="GO:0009254">
    <property type="term" value="P:peptidoglycan turnover"/>
    <property type="evidence" value="ECO:0007669"/>
    <property type="project" value="TreeGrafter"/>
</dbReference>
<dbReference type="NCBIfam" id="NF009222">
    <property type="entry name" value="PRK12570.1"/>
    <property type="match status" value="1"/>
</dbReference>
<feature type="domain" description="SIS" evidence="14">
    <location>
        <begin position="58"/>
        <end position="221"/>
    </location>
</feature>
<comment type="subunit">
    <text evidence="1 13">Homodimer.</text>
</comment>
<dbReference type="InterPro" id="IPR001347">
    <property type="entry name" value="SIS_dom"/>
</dbReference>
<feature type="active site" evidence="13">
    <location>
        <position position="117"/>
    </location>
</feature>
<comment type="similarity">
    <text evidence="8 13">Belongs to the GCKR-like family. MurNAc-6-P etherase subfamily.</text>
</comment>
<dbReference type="GO" id="GO:0097367">
    <property type="term" value="F:carbohydrate derivative binding"/>
    <property type="evidence" value="ECO:0007669"/>
    <property type="project" value="InterPro"/>
</dbReference>
<dbReference type="GO" id="GO:0016835">
    <property type="term" value="F:carbon-oxygen lyase activity"/>
    <property type="evidence" value="ECO:0007669"/>
    <property type="project" value="UniProtKB-UniRule"/>
</dbReference>
<evidence type="ECO:0000256" key="1">
    <source>
        <dbReference type="ARBA" id="ARBA00011738"/>
    </source>
</evidence>